<sequence length="100" mass="10924">MSLLLAIILTAGSGAAANVQVAEPNPSKMTRAEIRAHNDKVGKEHPLFIRCRRDIEIGTLAKAKTVCRTTRDWAEADYAGNRTARDTVRILHETNGNIGN</sequence>
<dbReference type="RefSeq" id="WP_189538524.1">
    <property type="nucleotide sequence ID" value="NZ_BMZD01000001.1"/>
</dbReference>
<dbReference type="Proteomes" id="UP000634139">
    <property type="component" value="Unassembled WGS sequence"/>
</dbReference>
<reference evidence="2" key="1">
    <citation type="journal article" date="2014" name="Int. J. Syst. Evol. Microbiol.">
        <title>Complete genome sequence of Corynebacterium casei LMG S-19264T (=DSM 44701T), isolated from a smear-ripened cheese.</title>
        <authorList>
            <consortium name="US DOE Joint Genome Institute (JGI-PGF)"/>
            <person name="Walter F."/>
            <person name="Albersmeier A."/>
            <person name="Kalinowski J."/>
            <person name="Ruckert C."/>
        </authorList>
    </citation>
    <scope>NUCLEOTIDE SEQUENCE</scope>
    <source>
        <strain evidence="2">KCTC 32422</strain>
    </source>
</reference>
<feature type="chain" id="PRO_5037678781" description="UrcA family protein" evidence="1">
    <location>
        <begin position="17"/>
        <end position="100"/>
    </location>
</feature>
<keyword evidence="3" id="KW-1185">Reference proteome</keyword>
<organism evidence="2 3">
    <name type="scientific">Novosphingobium arvoryzae</name>
    <dbReference type="NCBI Taxonomy" id="1256514"/>
    <lineage>
        <taxon>Bacteria</taxon>
        <taxon>Pseudomonadati</taxon>
        <taxon>Pseudomonadota</taxon>
        <taxon>Alphaproteobacteria</taxon>
        <taxon>Sphingomonadales</taxon>
        <taxon>Sphingomonadaceae</taxon>
        <taxon>Novosphingobium</taxon>
    </lineage>
</organism>
<accession>A0A918VAI9</accession>
<reference evidence="2" key="2">
    <citation type="submission" date="2020-09" db="EMBL/GenBank/DDBJ databases">
        <authorList>
            <person name="Sun Q."/>
            <person name="Kim S."/>
        </authorList>
    </citation>
    <scope>NUCLEOTIDE SEQUENCE</scope>
    <source>
        <strain evidence="2">KCTC 32422</strain>
    </source>
</reference>
<dbReference type="AlphaFoldDB" id="A0A918VAI9"/>
<comment type="caution">
    <text evidence="2">The sequence shown here is derived from an EMBL/GenBank/DDBJ whole genome shotgun (WGS) entry which is preliminary data.</text>
</comment>
<keyword evidence="1" id="KW-0732">Signal</keyword>
<evidence type="ECO:0000313" key="3">
    <source>
        <dbReference type="Proteomes" id="UP000634139"/>
    </source>
</evidence>
<feature type="signal peptide" evidence="1">
    <location>
        <begin position="1"/>
        <end position="16"/>
    </location>
</feature>
<proteinExistence type="predicted"/>
<evidence type="ECO:0000313" key="2">
    <source>
        <dbReference type="EMBL" id="GGZ86666.1"/>
    </source>
</evidence>
<name>A0A918VAI9_9SPHN</name>
<evidence type="ECO:0000256" key="1">
    <source>
        <dbReference type="SAM" id="SignalP"/>
    </source>
</evidence>
<dbReference type="EMBL" id="BMZD01000001">
    <property type="protein sequence ID" value="GGZ86666.1"/>
    <property type="molecule type" value="Genomic_DNA"/>
</dbReference>
<evidence type="ECO:0008006" key="4">
    <source>
        <dbReference type="Google" id="ProtNLM"/>
    </source>
</evidence>
<protein>
    <recommendedName>
        <fullName evidence="4">UrcA family protein</fullName>
    </recommendedName>
</protein>
<gene>
    <name evidence="2" type="ORF">GCM10011617_01600</name>
</gene>